<name>A0A7R9C9W3_TIMCR</name>
<sequence length="158" mass="17308">MGANAQVTHKVTNLGHTQEKLVEVWALTSEYGARCRLSMDGVMEMLCLRARRRYSDTGKRVGTGVGFQFSVDDRVDVRHEQEGARSFYNSAASGGLSGADMENRQLYLAKQFNGPLSFTFLMICFTMKATNAAAAHDRLSSRLAAAFPSSDASVETLN</sequence>
<evidence type="ECO:0000313" key="1">
    <source>
        <dbReference type="EMBL" id="CAD7392488.1"/>
    </source>
</evidence>
<dbReference type="EMBL" id="OC316553">
    <property type="protein sequence ID" value="CAD7392488.1"/>
    <property type="molecule type" value="Genomic_DNA"/>
</dbReference>
<dbReference type="AlphaFoldDB" id="A0A7R9C9W3"/>
<accession>A0A7R9C9W3</accession>
<organism evidence="1">
    <name type="scientific">Timema cristinae</name>
    <name type="common">Walking stick</name>
    <dbReference type="NCBI Taxonomy" id="61476"/>
    <lineage>
        <taxon>Eukaryota</taxon>
        <taxon>Metazoa</taxon>
        <taxon>Ecdysozoa</taxon>
        <taxon>Arthropoda</taxon>
        <taxon>Hexapoda</taxon>
        <taxon>Insecta</taxon>
        <taxon>Pterygota</taxon>
        <taxon>Neoptera</taxon>
        <taxon>Polyneoptera</taxon>
        <taxon>Phasmatodea</taxon>
        <taxon>Timematodea</taxon>
        <taxon>Timematoidea</taxon>
        <taxon>Timematidae</taxon>
        <taxon>Timema</taxon>
    </lineage>
</organism>
<protein>
    <submittedName>
        <fullName evidence="1">Uncharacterized protein</fullName>
    </submittedName>
</protein>
<reference evidence="1" key="1">
    <citation type="submission" date="2020-11" db="EMBL/GenBank/DDBJ databases">
        <authorList>
            <person name="Tran Van P."/>
        </authorList>
    </citation>
    <scope>NUCLEOTIDE SEQUENCE</scope>
</reference>
<proteinExistence type="predicted"/>
<gene>
    <name evidence="1" type="ORF">TCEB3V08_LOCUS511</name>
</gene>